<dbReference type="NCBIfam" id="NF010030">
    <property type="entry name" value="PRK13505.1"/>
    <property type="match status" value="1"/>
</dbReference>
<keyword evidence="3 8" id="KW-0436">Ligase</keyword>
<evidence type="ECO:0000256" key="6">
    <source>
        <dbReference type="ARBA" id="ARBA00049033"/>
    </source>
</evidence>
<comment type="catalytic activity">
    <reaction evidence="6 8">
        <text>(6S)-5,6,7,8-tetrahydrofolate + formate + ATP = (6R)-10-formyltetrahydrofolate + ADP + phosphate</text>
        <dbReference type="Rhea" id="RHEA:20221"/>
        <dbReference type="ChEBI" id="CHEBI:15740"/>
        <dbReference type="ChEBI" id="CHEBI:30616"/>
        <dbReference type="ChEBI" id="CHEBI:43474"/>
        <dbReference type="ChEBI" id="CHEBI:57453"/>
        <dbReference type="ChEBI" id="CHEBI:195366"/>
        <dbReference type="ChEBI" id="CHEBI:456216"/>
        <dbReference type="EC" id="6.3.4.3"/>
    </reaction>
</comment>
<protein>
    <recommendedName>
        <fullName evidence="8">Formate--tetrahydrofolate ligase</fullName>
        <ecNumber evidence="8">6.3.4.3</ecNumber>
    </recommendedName>
    <alternativeName>
        <fullName evidence="8">Formyltetrahydrofolate synthetase</fullName>
        <shortName evidence="8">FHS</shortName>
        <shortName evidence="8">FTHFS</shortName>
    </alternativeName>
</protein>
<dbReference type="AlphaFoldDB" id="A0A7W7GQ55"/>
<organism evidence="9 10">
    <name type="scientific">Micrococcus cohnii</name>
    <dbReference type="NCBI Taxonomy" id="993416"/>
    <lineage>
        <taxon>Bacteria</taxon>
        <taxon>Bacillati</taxon>
        <taxon>Actinomycetota</taxon>
        <taxon>Actinomycetes</taxon>
        <taxon>Micrococcales</taxon>
        <taxon>Micrococcaceae</taxon>
        <taxon>Micrococcus</taxon>
    </lineage>
</organism>
<proteinExistence type="inferred from homology"/>
<dbReference type="Gene3D" id="3.40.50.300">
    <property type="entry name" value="P-loop containing nucleotide triphosphate hydrolases"/>
    <property type="match status" value="1"/>
</dbReference>
<evidence type="ECO:0000256" key="3">
    <source>
        <dbReference type="ARBA" id="ARBA00022598"/>
    </source>
</evidence>
<dbReference type="GO" id="GO:0005524">
    <property type="term" value="F:ATP binding"/>
    <property type="evidence" value="ECO:0007669"/>
    <property type="project" value="UniProtKB-UniRule"/>
</dbReference>
<evidence type="ECO:0000256" key="4">
    <source>
        <dbReference type="ARBA" id="ARBA00022741"/>
    </source>
</evidence>
<gene>
    <name evidence="8" type="primary">fhs</name>
    <name evidence="9" type="ORF">HDA30_001758</name>
</gene>
<name>A0A7W7GQ55_9MICC</name>
<evidence type="ECO:0000256" key="1">
    <source>
        <dbReference type="ARBA" id="ARBA00004777"/>
    </source>
</evidence>
<feature type="binding site" evidence="8">
    <location>
        <begin position="66"/>
        <end position="73"/>
    </location>
    <ligand>
        <name>ATP</name>
        <dbReference type="ChEBI" id="CHEBI:30616"/>
    </ligand>
</feature>
<evidence type="ECO:0000256" key="2">
    <source>
        <dbReference type="ARBA" id="ARBA00022563"/>
    </source>
</evidence>
<evidence type="ECO:0000313" key="9">
    <source>
        <dbReference type="EMBL" id="MBB4736250.1"/>
    </source>
</evidence>
<dbReference type="GO" id="GO:0004329">
    <property type="term" value="F:formate-tetrahydrofolate ligase activity"/>
    <property type="evidence" value="ECO:0007669"/>
    <property type="project" value="UniProtKB-UniRule"/>
</dbReference>
<comment type="similarity">
    <text evidence="7 8">Belongs to the formate--tetrahydrofolate ligase family.</text>
</comment>
<dbReference type="InterPro" id="IPR000559">
    <property type="entry name" value="Formate_THF_ligase"/>
</dbReference>
<sequence length="592" mass="61277">MNDAQIAAAHPLQPIARIAERAGIDQDLLIPYGRHMAKVDVHALAPGAGGDRREGHVVLVTGISPTPAGEGKTTVSVGLADSLNLLAASDDAPEGFAGATTMAALREPSLGPVFGIKGGATGGGHAQVVPMENINLHFTGDFHAITSAHNLLCALVDNHVQHGNELGIDPRTITLKRALDMNDRTLRHVVTGLGGRTQGVPREGGFEITVATETMAVFCLARDLADLKERLGRITVAHTYDGDPVTAAQIGPHGAQGAMAVLLKDAIAPNLVQTLGGTPALVHGGPFANIAHGANSVIATRTARALADVVVTEAGFGADLGGQKFMDITAVAGGFPPAAAVVVATVRALKLQAGMALADVKAGVDAVAERDGRDRADVAAEHLEALRVGVANLERHVENMAAYGVPVIVGVNRFLQDTDEELAWLADRCAQRGVRCAVADVWGGGGHGALDLARAVADALPARGEEPAAVTGLWQEGMSVAERIETVVRRTYRGARVDFGPIARRQLRQIAERGLDGLPVCMAKTQYSFTDDPTVLNAPEGFTVTVRELAVRTGAGFVVALTGAVMTMPGLPATPAADAMDVDADGAITGLF</sequence>
<dbReference type="Gene3D" id="3.30.1510.10">
    <property type="entry name" value="Domain 2, N(10)-formyltetrahydrofolate synthetase"/>
    <property type="match status" value="1"/>
</dbReference>
<dbReference type="Proteomes" id="UP000540191">
    <property type="component" value="Unassembled WGS sequence"/>
</dbReference>
<comment type="caution">
    <text evidence="9">The sequence shown here is derived from an EMBL/GenBank/DDBJ whole genome shotgun (WGS) entry which is preliminary data.</text>
</comment>
<evidence type="ECO:0000313" key="10">
    <source>
        <dbReference type="Proteomes" id="UP000540191"/>
    </source>
</evidence>
<accession>A0A7W7GQ55</accession>
<keyword evidence="4 8" id="KW-0547">Nucleotide-binding</keyword>
<dbReference type="FunFam" id="3.30.1510.10:FF:000001">
    <property type="entry name" value="Formate--tetrahydrofolate ligase"/>
    <property type="match status" value="1"/>
</dbReference>
<keyword evidence="10" id="KW-1185">Reference proteome</keyword>
<dbReference type="UniPathway" id="UPA00193"/>
<evidence type="ECO:0000256" key="8">
    <source>
        <dbReference type="HAMAP-Rule" id="MF_01543"/>
    </source>
</evidence>
<dbReference type="HAMAP" id="MF_01543">
    <property type="entry name" value="FTHFS"/>
    <property type="match status" value="1"/>
</dbReference>
<keyword evidence="2 8" id="KW-0554">One-carbon metabolism</keyword>
<dbReference type="PROSITE" id="PS00721">
    <property type="entry name" value="FTHFS_1"/>
    <property type="match status" value="1"/>
</dbReference>
<evidence type="ECO:0000256" key="7">
    <source>
        <dbReference type="ARBA" id="ARBA00061363"/>
    </source>
</evidence>
<comment type="pathway">
    <text evidence="1 8">One-carbon metabolism; tetrahydrofolate interconversion.</text>
</comment>
<dbReference type="Pfam" id="PF01268">
    <property type="entry name" value="FTHFS"/>
    <property type="match status" value="1"/>
</dbReference>
<dbReference type="EC" id="6.3.4.3" evidence="8"/>
<reference evidence="9 10" key="1">
    <citation type="submission" date="2020-08" db="EMBL/GenBank/DDBJ databases">
        <title>Sequencing the genomes of 1000 actinobacteria strains.</title>
        <authorList>
            <person name="Klenk H.-P."/>
        </authorList>
    </citation>
    <scope>NUCLEOTIDE SEQUENCE [LARGE SCALE GENOMIC DNA]</scope>
    <source>
        <strain evidence="9 10">DSM 23974</strain>
    </source>
</reference>
<dbReference type="RefSeq" id="WP_158496879.1">
    <property type="nucleotide sequence ID" value="NZ_JACHNA010000001.1"/>
</dbReference>
<dbReference type="InterPro" id="IPR020628">
    <property type="entry name" value="Formate_THF_ligase_CS"/>
</dbReference>
<dbReference type="EMBL" id="JACHNA010000001">
    <property type="protein sequence ID" value="MBB4736250.1"/>
    <property type="molecule type" value="Genomic_DNA"/>
</dbReference>
<dbReference type="Gene3D" id="3.10.410.10">
    <property type="entry name" value="Formyltetrahydrofolate synthetase, domain 3"/>
    <property type="match status" value="1"/>
</dbReference>
<dbReference type="GO" id="GO:0035999">
    <property type="term" value="P:tetrahydrofolate interconversion"/>
    <property type="evidence" value="ECO:0007669"/>
    <property type="project" value="UniProtKB-UniRule"/>
</dbReference>
<keyword evidence="5 8" id="KW-0067">ATP-binding</keyword>
<evidence type="ECO:0000256" key="5">
    <source>
        <dbReference type="ARBA" id="ARBA00022840"/>
    </source>
</evidence>
<dbReference type="InterPro" id="IPR027417">
    <property type="entry name" value="P-loop_NTPase"/>
</dbReference>
<dbReference type="SUPFAM" id="SSF52540">
    <property type="entry name" value="P-loop containing nucleoside triphosphate hydrolases"/>
    <property type="match status" value="1"/>
</dbReference>